<keyword evidence="2" id="KW-1185">Reference proteome</keyword>
<protein>
    <recommendedName>
        <fullName evidence="3">HK97 gp10 family phage protein</fullName>
    </recommendedName>
</protein>
<dbReference type="Proteomes" id="UP001228504">
    <property type="component" value="Unassembled WGS sequence"/>
</dbReference>
<name>A0ABT9UW93_9FIRM</name>
<sequence>MSNNEEFKNSCKEAKAKMNMQLRKNINKCCLLIKREAVKNCPVDMGILRASIFFRTVHNMNSVNGYIASSLEYAPYVHQGTGIYAVNGDGRKTPWRYEAKAGKYKGWHTTKGQKPNPFLEKAKTDNIARIELMLREGLR</sequence>
<reference evidence="1 2" key="1">
    <citation type="submission" date="2023-07" db="EMBL/GenBank/DDBJ databases">
        <title>Genomic Encyclopedia of Type Strains, Phase IV (KMG-IV): sequencing the most valuable type-strain genomes for metagenomic binning, comparative biology and taxonomic classification.</title>
        <authorList>
            <person name="Goeker M."/>
        </authorList>
    </citation>
    <scope>NUCLEOTIDE SEQUENCE [LARGE SCALE GENOMIC DNA]</scope>
    <source>
        <strain evidence="1 2">DSM 20694</strain>
    </source>
</reference>
<evidence type="ECO:0008006" key="3">
    <source>
        <dbReference type="Google" id="ProtNLM"/>
    </source>
</evidence>
<gene>
    <name evidence="1" type="ORF">J2S18_002517</name>
</gene>
<organism evidence="1 2">
    <name type="scientific">Eubacterium multiforme</name>
    <dbReference type="NCBI Taxonomy" id="83339"/>
    <lineage>
        <taxon>Bacteria</taxon>
        <taxon>Bacillati</taxon>
        <taxon>Bacillota</taxon>
        <taxon>Clostridia</taxon>
        <taxon>Eubacteriales</taxon>
        <taxon>Eubacteriaceae</taxon>
        <taxon>Eubacterium</taxon>
    </lineage>
</organism>
<evidence type="ECO:0000313" key="1">
    <source>
        <dbReference type="EMBL" id="MDQ0150569.1"/>
    </source>
</evidence>
<accession>A0ABT9UW93</accession>
<dbReference type="EMBL" id="JAUSUF010000010">
    <property type="protein sequence ID" value="MDQ0150569.1"/>
    <property type="molecule type" value="Genomic_DNA"/>
</dbReference>
<proteinExistence type="predicted"/>
<evidence type="ECO:0000313" key="2">
    <source>
        <dbReference type="Proteomes" id="UP001228504"/>
    </source>
</evidence>
<dbReference type="RefSeq" id="WP_307487298.1">
    <property type="nucleotide sequence ID" value="NZ_JAUSUF010000010.1"/>
</dbReference>
<comment type="caution">
    <text evidence="1">The sequence shown here is derived from an EMBL/GenBank/DDBJ whole genome shotgun (WGS) entry which is preliminary data.</text>
</comment>